<reference evidence="8 9" key="1">
    <citation type="submission" date="2019-06" db="EMBL/GenBank/DDBJ databases">
        <title>Sequencing the genomes of 1000 actinobacteria strains.</title>
        <authorList>
            <person name="Klenk H.-P."/>
        </authorList>
    </citation>
    <scope>NUCLEOTIDE SEQUENCE [LARGE SCALE GENOMIC DNA]</scope>
    <source>
        <strain evidence="8 9">DSM 45511</strain>
    </source>
</reference>
<evidence type="ECO:0000313" key="8">
    <source>
        <dbReference type="EMBL" id="TQM36672.1"/>
    </source>
</evidence>
<dbReference type="SUPFAM" id="SSF88946">
    <property type="entry name" value="Sigma2 domain of RNA polymerase sigma factors"/>
    <property type="match status" value="1"/>
</dbReference>
<comment type="similarity">
    <text evidence="1">Belongs to the sigma-70 factor family. ECF subfamily.</text>
</comment>
<dbReference type="Proteomes" id="UP000319818">
    <property type="component" value="Unassembled WGS sequence"/>
</dbReference>
<dbReference type="AlphaFoldDB" id="A0A543FSA0"/>
<dbReference type="GO" id="GO:0003677">
    <property type="term" value="F:DNA binding"/>
    <property type="evidence" value="ECO:0007669"/>
    <property type="project" value="InterPro"/>
</dbReference>
<dbReference type="InterPro" id="IPR013324">
    <property type="entry name" value="RNA_pol_sigma_r3/r4-like"/>
</dbReference>
<sequence>MVGADAQGGRNRREPPPSRSAAVGSPRPPGDVTDVELVRGVAAGSSSALADLYDRWGKRAYSLARRVCADEGLAEDVVQEAFVAVWRDPGRFDAERGSFGTWLLTLVHHKAVDAVRRESAARRRGERVEDDPATGQSVAPGADQAAIDAVAAGQVRDALAQLSGPQRQALALAYYGGYTQSEVALMTGVAVGTVKSRMFTGLRRLRDLLGPSLDDPAGNADDVQDARGSW</sequence>
<keyword evidence="2" id="KW-0805">Transcription regulation</keyword>
<feature type="region of interest" description="Disordered" evidence="5">
    <location>
        <begin position="1"/>
        <end position="32"/>
    </location>
</feature>
<organism evidence="8 9">
    <name type="scientific">Pseudonocardia cypriaca</name>
    <dbReference type="NCBI Taxonomy" id="882449"/>
    <lineage>
        <taxon>Bacteria</taxon>
        <taxon>Bacillati</taxon>
        <taxon>Actinomycetota</taxon>
        <taxon>Actinomycetes</taxon>
        <taxon>Pseudonocardiales</taxon>
        <taxon>Pseudonocardiaceae</taxon>
        <taxon>Pseudonocardia</taxon>
    </lineage>
</organism>
<evidence type="ECO:0000256" key="1">
    <source>
        <dbReference type="ARBA" id="ARBA00010641"/>
    </source>
</evidence>
<protein>
    <submittedName>
        <fullName evidence="8">RNA polymerase sigma-70 factor (ECF subfamily)</fullName>
    </submittedName>
</protein>
<evidence type="ECO:0000259" key="7">
    <source>
        <dbReference type="Pfam" id="PF08281"/>
    </source>
</evidence>
<dbReference type="Pfam" id="PF08281">
    <property type="entry name" value="Sigma70_r4_2"/>
    <property type="match status" value="1"/>
</dbReference>
<feature type="compositionally biased region" description="Basic and acidic residues" evidence="5">
    <location>
        <begin position="118"/>
        <end position="127"/>
    </location>
</feature>
<feature type="domain" description="RNA polymerase sigma-70 region 2" evidence="6">
    <location>
        <begin position="52"/>
        <end position="119"/>
    </location>
</feature>
<dbReference type="InterPro" id="IPR013249">
    <property type="entry name" value="RNA_pol_sigma70_r4_t2"/>
</dbReference>
<feature type="domain" description="RNA polymerase sigma factor 70 region 4 type 2" evidence="7">
    <location>
        <begin position="154"/>
        <end position="205"/>
    </location>
</feature>
<keyword evidence="9" id="KW-1185">Reference proteome</keyword>
<keyword evidence="3" id="KW-0731">Sigma factor</keyword>
<feature type="region of interest" description="Disordered" evidence="5">
    <location>
        <begin position="118"/>
        <end position="140"/>
    </location>
</feature>
<dbReference type="InterPro" id="IPR036388">
    <property type="entry name" value="WH-like_DNA-bd_sf"/>
</dbReference>
<dbReference type="NCBIfam" id="TIGR02937">
    <property type="entry name" value="sigma70-ECF"/>
    <property type="match status" value="1"/>
</dbReference>
<evidence type="ECO:0000313" key="9">
    <source>
        <dbReference type="Proteomes" id="UP000319818"/>
    </source>
</evidence>
<dbReference type="SUPFAM" id="SSF88659">
    <property type="entry name" value="Sigma3 and sigma4 domains of RNA polymerase sigma factors"/>
    <property type="match status" value="1"/>
</dbReference>
<proteinExistence type="inferred from homology"/>
<dbReference type="InterPro" id="IPR013325">
    <property type="entry name" value="RNA_pol_sigma_r2"/>
</dbReference>
<dbReference type="PANTHER" id="PTHR43133:SF62">
    <property type="entry name" value="RNA POLYMERASE SIGMA FACTOR SIGZ"/>
    <property type="match status" value="1"/>
</dbReference>
<dbReference type="InterPro" id="IPR007627">
    <property type="entry name" value="RNA_pol_sigma70_r2"/>
</dbReference>
<evidence type="ECO:0000256" key="5">
    <source>
        <dbReference type="SAM" id="MobiDB-lite"/>
    </source>
</evidence>
<evidence type="ECO:0000256" key="4">
    <source>
        <dbReference type="ARBA" id="ARBA00023163"/>
    </source>
</evidence>
<evidence type="ECO:0000256" key="2">
    <source>
        <dbReference type="ARBA" id="ARBA00023015"/>
    </source>
</evidence>
<comment type="caution">
    <text evidence="8">The sequence shown here is derived from an EMBL/GenBank/DDBJ whole genome shotgun (WGS) entry which is preliminary data.</text>
</comment>
<dbReference type="GO" id="GO:0016987">
    <property type="term" value="F:sigma factor activity"/>
    <property type="evidence" value="ECO:0007669"/>
    <property type="project" value="UniProtKB-KW"/>
</dbReference>
<dbReference type="Pfam" id="PF04542">
    <property type="entry name" value="Sigma70_r2"/>
    <property type="match status" value="1"/>
</dbReference>
<evidence type="ECO:0000256" key="3">
    <source>
        <dbReference type="ARBA" id="ARBA00023082"/>
    </source>
</evidence>
<dbReference type="InterPro" id="IPR014284">
    <property type="entry name" value="RNA_pol_sigma-70_dom"/>
</dbReference>
<evidence type="ECO:0000259" key="6">
    <source>
        <dbReference type="Pfam" id="PF04542"/>
    </source>
</evidence>
<dbReference type="CDD" id="cd06171">
    <property type="entry name" value="Sigma70_r4"/>
    <property type="match status" value="1"/>
</dbReference>
<dbReference type="InterPro" id="IPR039425">
    <property type="entry name" value="RNA_pol_sigma-70-like"/>
</dbReference>
<dbReference type="GO" id="GO:0006352">
    <property type="term" value="P:DNA-templated transcription initiation"/>
    <property type="evidence" value="ECO:0007669"/>
    <property type="project" value="InterPro"/>
</dbReference>
<dbReference type="EMBL" id="VFPH01000002">
    <property type="protein sequence ID" value="TQM36672.1"/>
    <property type="molecule type" value="Genomic_DNA"/>
</dbReference>
<feature type="region of interest" description="Disordered" evidence="5">
    <location>
        <begin position="210"/>
        <end position="230"/>
    </location>
</feature>
<dbReference type="PANTHER" id="PTHR43133">
    <property type="entry name" value="RNA POLYMERASE ECF-TYPE SIGMA FACTO"/>
    <property type="match status" value="1"/>
</dbReference>
<keyword evidence="4" id="KW-0804">Transcription</keyword>
<gene>
    <name evidence="8" type="ORF">FB388_3857</name>
</gene>
<name>A0A543FSA0_9PSEU</name>
<dbReference type="Gene3D" id="1.10.1740.10">
    <property type="match status" value="1"/>
</dbReference>
<accession>A0A543FSA0</accession>
<dbReference type="Gene3D" id="1.10.10.10">
    <property type="entry name" value="Winged helix-like DNA-binding domain superfamily/Winged helix DNA-binding domain"/>
    <property type="match status" value="1"/>
</dbReference>